<dbReference type="EC" id="2.3.1.-" evidence="3"/>
<proteinExistence type="predicted"/>
<dbReference type="Pfam" id="PF04183">
    <property type="entry name" value="IucA_IucC"/>
    <property type="match status" value="1"/>
</dbReference>
<keyword evidence="4" id="KW-1185">Reference proteome</keyword>
<sequence length="820" mass="94273">MNSKANQALSESFYADRHIAGIGQLQLVPMVLEQHLDLIYEWVNQPHASFWGLMGASRDMVRKEYENLQAQPGHRVYIGVYNGTPMFLLEVYEAEFSPLVNKVILQPRDYGIHLLVAQANQPIHHFTFGVMVFCMDFVFNQFKAGRIVVEPDSNNEKIHRLNRVVGFRHQGKVKLGDKLAYWATCTQQQFKLAVNAYIDLNLDSKGTSQFSPFDSDLWNTVNLKLVKKMIAEWSHERILEPKKINSLQSLDRYRLVNQDASVVYEFNAQVLSLNHWSIDELTMERKSDNKAIRFDAVEFVCEFNSELKIPKDKLVTYLEEVTSTLYSAAYKRCSSRLPINELIIADLENIEAAMTEGHPCFVANNGRIGFNAEDFNRYAPEAAFPMHLEWLAITREKAVFSCVPDLNYEALITQELDPSLIDTFKDKLRECGKTWSDYYCIPVHPWQWKNKISTLFSRELSCKDIIYLGRGSDLYQAQQSIRTLLNLSRSKQRYVKVALSILNMGFVRGLSAEYMAVTPAINTWVAELIEHDNEINRLNFSILKEEAAIGYFNDYYSPEKVGNTAYNKMLSALWRESPKVGMKSEQRLMTMASLLHIEDDGDSFLKALINYSGLTAEQWLTQYLNCYFTPLLHCLYAHQLVFMPHGENLILKVERGVPVAAYMKDIGEEVCLLNSDLALPKGLERLHVKVSDDIAILSIFTDVFDGFFRFMAAILVERNLMSEYDFWQLVAENVKNYQHRFPQYSERFKAWDLFAPTFLHSCLNRLQLRNNFKMVDLSDPAGALQFSGTLNNPMAAFAEPQVNAMSDGKISNDEQRGKER</sequence>
<dbReference type="Gene3D" id="3.40.630.30">
    <property type="match status" value="1"/>
</dbReference>
<keyword evidence="3" id="KW-0012">Acyltransferase</keyword>
<name>A0AA51RSN7_9GAMM</name>
<evidence type="ECO:0000259" key="2">
    <source>
        <dbReference type="SMART" id="SM01006"/>
    </source>
</evidence>
<evidence type="ECO:0000313" key="4">
    <source>
        <dbReference type="Proteomes" id="UP001239782"/>
    </source>
</evidence>
<reference evidence="3 4" key="1">
    <citation type="submission" date="2023-08" db="EMBL/GenBank/DDBJ databases">
        <title>Pleionea litopenaei sp. nov., isolated from stomach of juvenile Litopenaeus vannamei.</title>
        <authorList>
            <person name="Rho A.M."/>
            <person name="Hwang C.Y."/>
        </authorList>
    </citation>
    <scope>NUCLEOTIDE SEQUENCE [LARGE SCALE GENOMIC DNA]</scope>
    <source>
        <strain evidence="3 4">HL-JVS1</strain>
    </source>
</reference>
<dbReference type="GO" id="GO:0016881">
    <property type="term" value="F:acid-amino acid ligase activity"/>
    <property type="evidence" value="ECO:0007669"/>
    <property type="project" value="UniProtKB-ARBA"/>
</dbReference>
<dbReference type="PANTHER" id="PTHR34384">
    <property type="entry name" value="L-2,3-DIAMINOPROPANOATE--CITRATE LIGASE"/>
    <property type="match status" value="1"/>
</dbReference>
<dbReference type="InterPro" id="IPR022770">
    <property type="entry name" value="IucA/IucC-like_C"/>
</dbReference>
<dbReference type="InterPro" id="IPR037455">
    <property type="entry name" value="LucA/IucC-like"/>
</dbReference>
<dbReference type="SMART" id="SM01006">
    <property type="entry name" value="AlcB"/>
    <property type="match status" value="1"/>
</dbReference>
<dbReference type="InterPro" id="IPR019432">
    <property type="entry name" value="Acyltransferase_MbtK/IucB-like"/>
</dbReference>
<dbReference type="InterPro" id="IPR007310">
    <property type="entry name" value="Aerobactin_biosyn_IucA/IucC_N"/>
</dbReference>
<protein>
    <submittedName>
        <fullName evidence="3">GNAT family N-acetyltransferase</fullName>
        <ecNumber evidence="3">2.3.1.-</ecNumber>
    </submittedName>
</protein>
<dbReference type="InterPro" id="IPR016181">
    <property type="entry name" value="Acyl_CoA_acyltransferase"/>
</dbReference>
<dbReference type="Gene3D" id="6.10.250.3370">
    <property type="match status" value="1"/>
</dbReference>
<dbReference type="RefSeq" id="WP_309201894.1">
    <property type="nucleotide sequence ID" value="NZ_CP133548.1"/>
</dbReference>
<gene>
    <name evidence="3" type="ORF">Q9312_16125</name>
</gene>
<dbReference type="KEGG" id="plei:Q9312_16125"/>
<feature type="domain" description="Acyltransferase MbtK/IucB-like conserved" evidence="2">
    <location>
        <begin position="28"/>
        <end position="76"/>
    </location>
</feature>
<dbReference type="EMBL" id="CP133548">
    <property type="protein sequence ID" value="WMS86749.1"/>
    <property type="molecule type" value="Genomic_DNA"/>
</dbReference>
<dbReference type="Pfam" id="PF06276">
    <property type="entry name" value="FhuF"/>
    <property type="match status" value="1"/>
</dbReference>
<dbReference type="SUPFAM" id="SSF55729">
    <property type="entry name" value="Acyl-CoA N-acyltransferases (Nat)"/>
    <property type="match status" value="1"/>
</dbReference>
<dbReference type="PANTHER" id="PTHR34384:SF6">
    <property type="entry name" value="STAPHYLOFERRIN B SYNTHASE"/>
    <property type="match status" value="1"/>
</dbReference>
<dbReference type="Proteomes" id="UP001239782">
    <property type="component" value="Chromosome"/>
</dbReference>
<dbReference type="GO" id="GO:0019290">
    <property type="term" value="P:siderophore biosynthetic process"/>
    <property type="evidence" value="ECO:0007669"/>
    <property type="project" value="InterPro"/>
</dbReference>
<dbReference type="GO" id="GO:0016746">
    <property type="term" value="F:acyltransferase activity"/>
    <property type="evidence" value="ECO:0007669"/>
    <property type="project" value="UniProtKB-KW"/>
</dbReference>
<dbReference type="Gene3D" id="3.30.310.280">
    <property type="match status" value="1"/>
</dbReference>
<evidence type="ECO:0000313" key="3">
    <source>
        <dbReference type="EMBL" id="WMS86749.1"/>
    </source>
</evidence>
<accession>A0AA51RSN7</accession>
<dbReference type="AlphaFoldDB" id="A0AA51RSN7"/>
<organism evidence="3 4">
    <name type="scientific">Pleionea litopenaei</name>
    <dbReference type="NCBI Taxonomy" id="3070815"/>
    <lineage>
        <taxon>Bacteria</taxon>
        <taxon>Pseudomonadati</taxon>
        <taxon>Pseudomonadota</taxon>
        <taxon>Gammaproteobacteria</taxon>
        <taxon>Oceanospirillales</taxon>
        <taxon>Pleioneaceae</taxon>
        <taxon>Pleionea</taxon>
    </lineage>
</organism>
<evidence type="ECO:0000256" key="1">
    <source>
        <dbReference type="ARBA" id="ARBA00004924"/>
    </source>
</evidence>
<comment type="pathway">
    <text evidence="1">Siderophore biosynthesis.</text>
</comment>
<dbReference type="Pfam" id="PF13523">
    <property type="entry name" value="Acetyltransf_8"/>
    <property type="match status" value="1"/>
</dbReference>
<keyword evidence="3" id="KW-0808">Transferase</keyword>
<dbReference type="Gene3D" id="1.10.510.40">
    <property type="match status" value="1"/>
</dbReference>